<dbReference type="EMBL" id="BLLF01005645">
    <property type="protein sequence ID" value="GFH31458.1"/>
    <property type="molecule type" value="Genomic_DNA"/>
</dbReference>
<name>A0A6A0AFM7_HAELA</name>
<dbReference type="Proteomes" id="UP000485058">
    <property type="component" value="Unassembled WGS sequence"/>
</dbReference>
<protein>
    <submittedName>
        <fullName evidence="1">Uncharacterized protein</fullName>
    </submittedName>
</protein>
<keyword evidence="2" id="KW-1185">Reference proteome</keyword>
<reference evidence="1 2" key="1">
    <citation type="submission" date="2020-02" db="EMBL/GenBank/DDBJ databases">
        <title>Draft genome sequence of Haematococcus lacustris strain NIES-144.</title>
        <authorList>
            <person name="Morimoto D."/>
            <person name="Nakagawa S."/>
            <person name="Yoshida T."/>
            <person name="Sawayama S."/>
        </authorList>
    </citation>
    <scope>NUCLEOTIDE SEQUENCE [LARGE SCALE GENOMIC DNA]</scope>
    <source>
        <strain evidence="1 2">NIES-144</strain>
    </source>
</reference>
<comment type="caution">
    <text evidence="1">The sequence shown here is derived from an EMBL/GenBank/DDBJ whole genome shotgun (WGS) entry which is preliminary data.</text>
</comment>
<dbReference type="AlphaFoldDB" id="A0A6A0AFM7"/>
<evidence type="ECO:0000313" key="2">
    <source>
        <dbReference type="Proteomes" id="UP000485058"/>
    </source>
</evidence>
<gene>
    <name evidence="1" type="ORF">HaLaN_30514</name>
</gene>
<organism evidence="1 2">
    <name type="scientific">Haematococcus lacustris</name>
    <name type="common">Green alga</name>
    <name type="synonym">Haematococcus pluvialis</name>
    <dbReference type="NCBI Taxonomy" id="44745"/>
    <lineage>
        <taxon>Eukaryota</taxon>
        <taxon>Viridiplantae</taxon>
        <taxon>Chlorophyta</taxon>
        <taxon>core chlorophytes</taxon>
        <taxon>Chlorophyceae</taxon>
        <taxon>CS clade</taxon>
        <taxon>Chlamydomonadales</taxon>
        <taxon>Haematococcaceae</taxon>
        <taxon>Haematococcus</taxon>
    </lineage>
</organism>
<proteinExistence type="predicted"/>
<sequence length="145" mass="16108">MHAHSSKAAGRPRFIAFCVSNPSQAVLYPYPHNHKHIHMCDSNQAVLYPYPPVEPLHFSPGIREPVCVPNLGIAGQPSQLLSSRGRPGPAAMRRMLSAMYRTMHERRTRRIAVTGSTGLGREVVMQPCCMPNITRSTWNNMSNCG</sequence>
<accession>A0A6A0AFM7</accession>
<evidence type="ECO:0000313" key="1">
    <source>
        <dbReference type="EMBL" id="GFH31458.1"/>
    </source>
</evidence>